<evidence type="ECO:0000313" key="8">
    <source>
        <dbReference type="EMBL" id="KGN58681.1"/>
    </source>
</evidence>
<dbReference type="InterPro" id="IPR003657">
    <property type="entry name" value="WRKY_dom"/>
</dbReference>
<comment type="subcellular location">
    <subcellularLocation>
        <location evidence="1">Nucleus</location>
    </subcellularLocation>
</comment>
<name>A0A0A0LF31_CUCSA</name>
<feature type="region of interest" description="Disordered" evidence="6">
    <location>
        <begin position="119"/>
        <end position="149"/>
    </location>
</feature>
<dbReference type="EMBL" id="CM002924">
    <property type="protein sequence ID" value="KGN58681.1"/>
    <property type="molecule type" value="Genomic_DNA"/>
</dbReference>
<gene>
    <name evidence="8" type="ORF">Csa_3G727990</name>
</gene>
<reference evidence="8 9" key="1">
    <citation type="journal article" date="2009" name="Nat. Genet.">
        <title>The genome of the cucumber, Cucumis sativus L.</title>
        <authorList>
            <person name="Huang S."/>
            <person name="Li R."/>
            <person name="Zhang Z."/>
            <person name="Li L."/>
            <person name="Gu X."/>
            <person name="Fan W."/>
            <person name="Lucas W.J."/>
            <person name="Wang X."/>
            <person name="Xie B."/>
            <person name="Ni P."/>
            <person name="Ren Y."/>
            <person name="Zhu H."/>
            <person name="Li J."/>
            <person name="Lin K."/>
            <person name="Jin W."/>
            <person name="Fei Z."/>
            <person name="Li G."/>
            <person name="Staub J."/>
            <person name="Kilian A."/>
            <person name="van der Vossen E.A."/>
            <person name="Wu Y."/>
            <person name="Guo J."/>
            <person name="He J."/>
            <person name="Jia Z."/>
            <person name="Ren Y."/>
            <person name="Tian G."/>
            <person name="Lu Y."/>
            <person name="Ruan J."/>
            <person name="Qian W."/>
            <person name="Wang M."/>
            <person name="Huang Q."/>
            <person name="Li B."/>
            <person name="Xuan Z."/>
            <person name="Cao J."/>
            <person name="Asan"/>
            <person name="Wu Z."/>
            <person name="Zhang J."/>
            <person name="Cai Q."/>
            <person name="Bai Y."/>
            <person name="Zhao B."/>
            <person name="Han Y."/>
            <person name="Li Y."/>
            <person name="Li X."/>
            <person name="Wang S."/>
            <person name="Shi Q."/>
            <person name="Liu S."/>
            <person name="Cho W.K."/>
            <person name="Kim J.Y."/>
            <person name="Xu Y."/>
            <person name="Heller-Uszynska K."/>
            <person name="Miao H."/>
            <person name="Cheng Z."/>
            <person name="Zhang S."/>
            <person name="Wu J."/>
            <person name="Yang Y."/>
            <person name="Kang H."/>
            <person name="Li M."/>
            <person name="Liang H."/>
            <person name="Ren X."/>
            <person name="Shi Z."/>
            <person name="Wen M."/>
            <person name="Jian M."/>
            <person name="Yang H."/>
            <person name="Zhang G."/>
            <person name="Yang Z."/>
            <person name="Chen R."/>
            <person name="Liu S."/>
            <person name="Li J."/>
            <person name="Ma L."/>
            <person name="Liu H."/>
            <person name="Zhou Y."/>
            <person name="Zhao J."/>
            <person name="Fang X."/>
            <person name="Li G."/>
            <person name="Fang L."/>
            <person name="Li Y."/>
            <person name="Liu D."/>
            <person name="Zheng H."/>
            <person name="Zhang Y."/>
            <person name="Qin N."/>
            <person name="Li Z."/>
            <person name="Yang G."/>
            <person name="Yang S."/>
            <person name="Bolund L."/>
            <person name="Kristiansen K."/>
            <person name="Zheng H."/>
            <person name="Li S."/>
            <person name="Zhang X."/>
            <person name="Yang H."/>
            <person name="Wang J."/>
            <person name="Sun R."/>
            <person name="Zhang B."/>
            <person name="Jiang S."/>
            <person name="Wang J."/>
            <person name="Du Y."/>
            <person name="Li S."/>
        </authorList>
    </citation>
    <scope>NUCLEOTIDE SEQUENCE [LARGE SCALE GENOMIC DNA]</scope>
    <source>
        <strain evidence="9">cv. 9930</strain>
    </source>
</reference>
<proteinExistence type="predicted"/>
<feature type="domain" description="WRKY" evidence="7">
    <location>
        <begin position="166"/>
        <end position="229"/>
    </location>
</feature>
<protein>
    <submittedName>
        <fullName evidence="8">WRKY transcription factor</fullName>
    </submittedName>
</protein>
<evidence type="ECO:0000259" key="7">
    <source>
        <dbReference type="PROSITE" id="PS50811"/>
    </source>
</evidence>
<keyword evidence="4" id="KW-0804">Transcription</keyword>
<dbReference type="OMA" id="INTIGWP"/>
<dbReference type="eggNOG" id="ENOG502RYCZ">
    <property type="taxonomic scope" value="Eukaryota"/>
</dbReference>
<dbReference type="GO" id="GO:0005634">
    <property type="term" value="C:nucleus"/>
    <property type="evidence" value="ECO:0000318"/>
    <property type="project" value="GO_Central"/>
</dbReference>
<reference evidence="8 9" key="4">
    <citation type="journal article" date="2011" name="BMC Genomics">
        <title>RNA-Seq improves annotation of protein-coding genes in the cucumber genome.</title>
        <authorList>
            <person name="Li Z."/>
            <person name="Zhang Z."/>
            <person name="Yan P."/>
            <person name="Huang S."/>
            <person name="Fei Z."/>
            <person name="Lin K."/>
        </authorList>
    </citation>
    <scope>NUCLEOTIDE SEQUENCE [LARGE SCALE GENOMIC DNA]</scope>
    <source>
        <strain evidence="9">cv. 9930</strain>
    </source>
</reference>
<dbReference type="InterPro" id="IPR036576">
    <property type="entry name" value="WRKY_dom_sf"/>
</dbReference>
<dbReference type="InterPro" id="IPR044810">
    <property type="entry name" value="WRKY_plant"/>
</dbReference>
<evidence type="ECO:0000256" key="2">
    <source>
        <dbReference type="ARBA" id="ARBA00023015"/>
    </source>
</evidence>
<keyword evidence="2" id="KW-0805">Transcription regulation</keyword>
<dbReference type="PROSITE" id="PS50811">
    <property type="entry name" value="WRKY"/>
    <property type="match status" value="1"/>
</dbReference>
<evidence type="ECO:0000313" key="9">
    <source>
        <dbReference type="Proteomes" id="UP000029981"/>
    </source>
</evidence>
<dbReference type="GO" id="GO:0000976">
    <property type="term" value="F:transcription cis-regulatory region binding"/>
    <property type="evidence" value="ECO:0000318"/>
    <property type="project" value="GO_Central"/>
</dbReference>
<feature type="region of interest" description="Disordered" evidence="6">
    <location>
        <begin position="21"/>
        <end position="45"/>
    </location>
</feature>
<keyword evidence="5" id="KW-0539">Nucleus</keyword>
<evidence type="ECO:0000256" key="4">
    <source>
        <dbReference type="ARBA" id="ARBA00023163"/>
    </source>
</evidence>
<dbReference type="STRING" id="3659.A0A0A0LF31"/>
<keyword evidence="9" id="KW-1185">Reference proteome</keyword>
<dbReference type="Pfam" id="PF03106">
    <property type="entry name" value="WRKY"/>
    <property type="match status" value="1"/>
</dbReference>
<sequence length="329" mass="37586">MKTRYSYNNYNINTIGWPSLPQPHKKRAREVSYPKSKRKKEHRQRDIDIMDCSWPDTTPFDRRKAADELLRGRELAQQLRAYLQISSTPASQDLLTRILSSFSKTLSILNHRCDSDDINGSIVDSPEDHGSRKSEESGDSCKSSTPNNDRRGCYKRRKSCQSWARESCDLVDDGHAWRKYGQKTILNAKYPRNYYRCTHKYDQTCQATKQVQRLQDNPPKFRTTYYGNHTCSNFLKASDIVLGSSNFDDSCSGVLLSFDTTAAPNFFLPHDPTLVKKEEVVTPDAGSGRDDEAVCSPSDYMSTADDHLSEVFMGSVVDFEDDDLPPFHF</sequence>
<dbReference type="SMR" id="A0A0A0LF31"/>
<evidence type="ECO:0000256" key="3">
    <source>
        <dbReference type="ARBA" id="ARBA00023125"/>
    </source>
</evidence>
<dbReference type="Proteomes" id="UP000029981">
    <property type="component" value="Chromosome 3"/>
</dbReference>
<feature type="compositionally biased region" description="Basic and acidic residues" evidence="6">
    <location>
        <begin position="126"/>
        <end position="136"/>
    </location>
</feature>
<evidence type="ECO:0000256" key="6">
    <source>
        <dbReference type="SAM" id="MobiDB-lite"/>
    </source>
</evidence>
<dbReference type="Gene3D" id="2.20.25.80">
    <property type="entry name" value="WRKY domain"/>
    <property type="match status" value="1"/>
</dbReference>
<dbReference type="GO" id="GO:0003700">
    <property type="term" value="F:DNA-binding transcription factor activity"/>
    <property type="evidence" value="ECO:0000318"/>
    <property type="project" value="GO_Central"/>
</dbReference>
<accession>A0A0A0LF31</accession>
<dbReference type="AlphaFoldDB" id="A0A0A0LF31"/>
<organism evidence="8 9">
    <name type="scientific">Cucumis sativus</name>
    <name type="common">Cucumber</name>
    <dbReference type="NCBI Taxonomy" id="3659"/>
    <lineage>
        <taxon>Eukaryota</taxon>
        <taxon>Viridiplantae</taxon>
        <taxon>Streptophyta</taxon>
        <taxon>Embryophyta</taxon>
        <taxon>Tracheophyta</taxon>
        <taxon>Spermatophyta</taxon>
        <taxon>Magnoliopsida</taxon>
        <taxon>eudicotyledons</taxon>
        <taxon>Gunneridae</taxon>
        <taxon>Pentapetalae</taxon>
        <taxon>rosids</taxon>
        <taxon>fabids</taxon>
        <taxon>Cucurbitales</taxon>
        <taxon>Cucurbitaceae</taxon>
        <taxon>Benincaseae</taxon>
        <taxon>Cucumis</taxon>
    </lineage>
</organism>
<evidence type="ECO:0000256" key="5">
    <source>
        <dbReference type="ARBA" id="ARBA00023242"/>
    </source>
</evidence>
<reference evidence="8 9" key="2">
    <citation type="journal article" date="2009" name="PLoS ONE">
        <title>An integrated genetic and cytogenetic map of the cucumber genome.</title>
        <authorList>
            <person name="Ren Y."/>
            <person name="Zhang Z."/>
            <person name="Liu J."/>
            <person name="Staub J.E."/>
            <person name="Han Y."/>
            <person name="Cheng Z."/>
            <person name="Li X."/>
            <person name="Lu J."/>
            <person name="Miao H."/>
            <person name="Kang H."/>
            <person name="Xie B."/>
            <person name="Gu X."/>
            <person name="Wang X."/>
            <person name="Du Y."/>
            <person name="Jin W."/>
            <person name="Huang S."/>
        </authorList>
    </citation>
    <scope>NUCLEOTIDE SEQUENCE [LARGE SCALE GENOMIC DNA]</scope>
    <source>
        <strain evidence="9">cv. 9930</strain>
    </source>
</reference>
<keyword evidence="3" id="KW-0238">DNA-binding</keyword>
<dbReference type="SUPFAM" id="SSF118290">
    <property type="entry name" value="WRKY DNA-binding domain"/>
    <property type="match status" value="1"/>
</dbReference>
<dbReference type="Gramene" id="KGN58681">
    <property type="protein sequence ID" value="KGN58681"/>
    <property type="gene ID" value="Csa_3G727990"/>
</dbReference>
<dbReference type="PANTHER" id="PTHR31282">
    <property type="entry name" value="WRKY TRANSCRIPTION FACTOR 21-RELATED"/>
    <property type="match status" value="1"/>
</dbReference>
<dbReference type="GO" id="GO:0006355">
    <property type="term" value="P:regulation of DNA-templated transcription"/>
    <property type="evidence" value="ECO:0000318"/>
    <property type="project" value="GO_Central"/>
</dbReference>
<reference evidence="8 9" key="3">
    <citation type="journal article" date="2010" name="BMC Genomics">
        <title>Transcriptome sequencing and comparative analysis of cucumber flowers with different sex types.</title>
        <authorList>
            <person name="Guo S."/>
            <person name="Zheng Y."/>
            <person name="Joung J.G."/>
            <person name="Liu S."/>
            <person name="Zhang Z."/>
            <person name="Crasta O.R."/>
            <person name="Sobral B.W."/>
            <person name="Xu Y."/>
            <person name="Huang S."/>
            <person name="Fei Z."/>
        </authorList>
    </citation>
    <scope>NUCLEOTIDE SEQUENCE [LARGE SCALE GENOMIC DNA]</scope>
    <source>
        <strain evidence="9">cv. 9930</strain>
    </source>
</reference>
<evidence type="ECO:0000256" key="1">
    <source>
        <dbReference type="ARBA" id="ARBA00004123"/>
    </source>
</evidence>
<dbReference type="SMART" id="SM00774">
    <property type="entry name" value="WRKY"/>
    <property type="match status" value="1"/>
</dbReference>